<dbReference type="AlphaFoldDB" id="A0A0E9QKH6"/>
<name>A0A0E9QKH6_ANGAN</name>
<reference evidence="1" key="1">
    <citation type="submission" date="2014-11" db="EMBL/GenBank/DDBJ databases">
        <authorList>
            <person name="Amaro Gonzalez C."/>
        </authorList>
    </citation>
    <scope>NUCLEOTIDE SEQUENCE</scope>
</reference>
<organism evidence="1">
    <name type="scientific">Anguilla anguilla</name>
    <name type="common">European freshwater eel</name>
    <name type="synonym">Muraena anguilla</name>
    <dbReference type="NCBI Taxonomy" id="7936"/>
    <lineage>
        <taxon>Eukaryota</taxon>
        <taxon>Metazoa</taxon>
        <taxon>Chordata</taxon>
        <taxon>Craniata</taxon>
        <taxon>Vertebrata</taxon>
        <taxon>Euteleostomi</taxon>
        <taxon>Actinopterygii</taxon>
        <taxon>Neopterygii</taxon>
        <taxon>Teleostei</taxon>
        <taxon>Anguilliformes</taxon>
        <taxon>Anguillidae</taxon>
        <taxon>Anguilla</taxon>
    </lineage>
</organism>
<proteinExistence type="predicted"/>
<dbReference type="EMBL" id="GBXM01091560">
    <property type="protein sequence ID" value="JAH17017.1"/>
    <property type="molecule type" value="Transcribed_RNA"/>
</dbReference>
<sequence>MELCILKRVDSNQKVYHIFKYSVTNNNKHKIQYNCPVRLGNPAVHSRIKR</sequence>
<evidence type="ECO:0000313" key="1">
    <source>
        <dbReference type="EMBL" id="JAH17017.1"/>
    </source>
</evidence>
<protein>
    <submittedName>
        <fullName evidence="1">Uncharacterized protein</fullName>
    </submittedName>
</protein>
<accession>A0A0E9QKH6</accession>
<reference evidence="1" key="2">
    <citation type="journal article" date="2015" name="Fish Shellfish Immunol.">
        <title>Early steps in the European eel (Anguilla anguilla)-Vibrio vulnificus interaction in the gills: Role of the RtxA13 toxin.</title>
        <authorList>
            <person name="Callol A."/>
            <person name="Pajuelo D."/>
            <person name="Ebbesson L."/>
            <person name="Teles M."/>
            <person name="MacKenzie S."/>
            <person name="Amaro C."/>
        </authorList>
    </citation>
    <scope>NUCLEOTIDE SEQUENCE</scope>
</reference>